<reference evidence="1 2" key="1">
    <citation type="submission" date="2024-01" db="EMBL/GenBank/DDBJ databases">
        <title>The complete chloroplast genome sequence of Lithospermum erythrorhizon: insights into the phylogenetic relationship among Boraginaceae species and the maternal lineages of purple gromwells.</title>
        <authorList>
            <person name="Okada T."/>
            <person name="Watanabe K."/>
        </authorList>
    </citation>
    <scope>NUCLEOTIDE SEQUENCE [LARGE SCALE GENOMIC DNA]</scope>
</reference>
<dbReference type="AlphaFoldDB" id="A0AAV3R0B9"/>
<organism evidence="1 2">
    <name type="scientific">Lithospermum erythrorhizon</name>
    <name type="common">Purple gromwell</name>
    <name type="synonym">Lithospermum officinale var. erythrorhizon</name>
    <dbReference type="NCBI Taxonomy" id="34254"/>
    <lineage>
        <taxon>Eukaryota</taxon>
        <taxon>Viridiplantae</taxon>
        <taxon>Streptophyta</taxon>
        <taxon>Embryophyta</taxon>
        <taxon>Tracheophyta</taxon>
        <taxon>Spermatophyta</taxon>
        <taxon>Magnoliopsida</taxon>
        <taxon>eudicotyledons</taxon>
        <taxon>Gunneridae</taxon>
        <taxon>Pentapetalae</taxon>
        <taxon>asterids</taxon>
        <taxon>lamiids</taxon>
        <taxon>Boraginales</taxon>
        <taxon>Boraginaceae</taxon>
        <taxon>Boraginoideae</taxon>
        <taxon>Lithospermeae</taxon>
        <taxon>Lithospermum</taxon>
    </lineage>
</organism>
<evidence type="ECO:0000313" key="1">
    <source>
        <dbReference type="EMBL" id="GAA0169388.1"/>
    </source>
</evidence>
<dbReference type="EMBL" id="BAABME010006829">
    <property type="protein sequence ID" value="GAA0169388.1"/>
    <property type="molecule type" value="Genomic_DNA"/>
</dbReference>
<evidence type="ECO:0000313" key="2">
    <source>
        <dbReference type="Proteomes" id="UP001454036"/>
    </source>
</evidence>
<sequence>MGMAKLEMDSVKVHEGICETTDGDLERVASVEVNEAIPETLVKAGGIGSGMVWNHMDPIVLPAGEKT</sequence>
<gene>
    <name evidence="1" type="ORF">LIER_23890</name>
</gene>
<keyword evidence="2" id="KW-1185">Reference proteome</keyword>
<accession>A0AAV3R0B9</accession>
<name>A0AAV3R0B9_LITER</name>
<protein>
    <submittedName>
        <fullName evidence="1">Uncharacterized protein</fullName>
    </submittedName>
</protein>
<dbReference type="Proteomes" id="UP001454036">
    <property type="component" value="Unassembled WGS sequence"/>
</dbReference>
<comment type="caution">
    <text evidence="1">The sequence shown here is derived from an EMBL/GenBank/DDBJ whole genome shotgun (WGS) entry which is preliminary data.</text>
</comment>
<proteinExistence type="predicted"/>